<organism evidence="7 8">
    <name type="scientific">Piloderma croceum (strain F 1598)</name>
    <dbReference type="NCBI Taxonomy" id="765440"/>
    <lineage>
        <taxon>Eukaryota</taxon>
        <taxon>Fungi</taxon>
        <taxon>Dikarya</taxon>
        <taxon>Basidiomycota</taxon>
        <taxon>Agaricomycotina</taxon>
        <taxon>Agaricomycetes</taxon>
        <taxon>Agaricomycetidae</taxon>
        <taxon>Atheliales</taxon>
        <taxon>Atheliaceae</taxon>
        <taxon>Piloderma</taxon>
    </lineage>
</organism>
<dbReference type="PANTHER" id="PTHR31001:SF56">
    <property type="entry name" value="ZN(2)-C6 FUNGAL-TYPE DOMAIN-CONTAINING PROTEIN"/>
    <property type="match status" value="1"/>
</dbReference>
<dbReference type="Gene3D" id="4.10.240.10">
    <property type="entry name" value="Zn(2)-C6 fungal-type DNA-binding domain"/>
    <property type="match status" value="1"/>
</dbReference>
<dbReference type="EMBL" id="KN833057">
    <property type="protein sequence ID" value="KIM74653.1"/>
    <property type="molecule type" value="Genomic_DNA"/>
</dbReference>
<evidence type="ECO:0000256" key="3">
    <source>
        <dbReference type="ARBA" id="ARBA00023242"/>
    </source>
</evidence>
<feature type="region of interest" description="Disordered" evidence="4">
    <location>
        <begin position="763"/>
        <end position="792"/>
    </location>
</feature>
<dbReference type="Pfam" id="PF04082">
    <property type="entry name" value="Fungal_trans"/>
    <property type="match status" value="1"/>
</dbReference>
<dbReference type="InterPro" id="IPR001138">
    <property type="entry name" value="Zn2Cys6_DnaBD"/>
</dbReference>
<reference evidence="7 8" key="1">
    <citation type="submission" date="2014-04" db="EMBL/GenBank/DDBJ databases">
        <authorList>
            <consortium name="DOE Joint Genome Institute"/>
            <person name="Kuo A."/>
            <person name="Tarkka M."/>
            <person name="Buscot F."/>
            <person name="Kohler A."/>
            <person name="Nagy L.G."/>
            <person name="Floudas D."/>
            <person name="Copeland A."/>
            <person name="Barry K.W."/>
            <person name="Cichocki N."/>
            <person name="Veneault-Fourrey C."/>
            <person name="LaButti K."/>
            <person name="Lindquist E.A."/>
            <person name="Lipzen A."/>
            <person name="Lundell T."/>
            <person name="Morin E."/>
            <person name="Murat C."/>
            <person name="Sun H."/>
            <person name="Tunlid A."/>
            <person name="Henrissat B."/>
            <person name="Grigoriev I.V."/>
            <person name="Hibbett D.S."/>
            <person name="Martin F."/>
            <person name="Nordberg H.P."/>
            <person name="Cantor M.N."/>
            <person name="Hua S.X."/>
        </authorList>
    </citation>
    <scope>NUCLEOTIDE SEQUENCE [LARGE SCALE GENOMIC DNA]</scope>
    <source>
        <strain evidence="7 8">F 1598</strain>
    </source>
</reference>
<dbReference type="InterPro" id="IPR007219">
    <property type="entry name" value="XnlR_reg_dom"/>
</dbReference>
<feature type="region of interest" description="Disordered" evidence="4">
    <location>
        <begin position="1"/>
        <end position="27"/>
    </location>
</feature>
<dbReference type="PROSITE" id="PS50048">
    <property type="entry name" value="ZN2_CY6_FUNGAL_2"/>
    <property type="match status" value="1"/>
</dbReference>
<gene>
    <name evidence="7" type="ORF">PILCRDRAFT_827976</name>
</gene>
<evidence type="ECO:0000256" key="2">
    <source>
        <dbReference type="ARBA" id="ARBA00022723"/>
    </source>
</evidence>
<feature type="region of interest" description="Disordered" evidence="4">
    <location>
        <begin position="691"/>
        <end position="719"/>
    </location>
</feature>
<dbReference type="CDD" id="cd00067">
    <property type="entry name" value="GAL4"/>
    <property type="match status" value="1"/>
</dbReference>
<feature type="domain" description="Zn(2)-C6 fungal-type" evidence="5">
    <location>
        <begin position="33"/>
        <end position="62"/>
    </location>
</feature>
<dbReference type="PANTHER" id="PTHR31001">
    <property type="entry name" value="UNCHARACTERIZED TRANSCRIPTIONAL REGULATORY PROTEIN"/>
    <property type="match status" value="1"/>
</dbReference>
<evidence type="ECO:0000256" key="1">
    <source>
        <dbReference type="ARBA" id="ARBA00004123"/>
    </source>
</evidence>
<dbReference type="InterPro" id="IPR036864">
    <property type="entry name" value="Zn2-C6_fun-type_DNA-bd_sf"/>
</dbReference>
<sequence length="861" mass="95582">MSTSPYTRRMDNSQSPPGEGSTKKRRKGAARLSCAECRRLKLKCDRNIPCGSCQKRGCSAICPDGSLTTGQGNRFVLASTTELHEKISQLANRVRDLEDSLRSSHSQISPDPHPLLTEELLRIKAPLQREPSDARSSPTQSLKEEEQNPDVADAFGSLSISVSGRAKYFGSFANSWYFLQNEYPEDEEDESARITSLQNILPSEVLGRSAAFPIAPTSQPNLDFDDVQLRGLLWYLPSPHRATELREVYYHHAAWMYNPISPEAFMDEIYAQFYDPSSLPPATDSTLSHRLSLMFIVLAIGSLVDTKVPPYSIDAEKYHQLARAALFQNGLFDEPTINAVQALHLMSFYLFLADRHGRGSGTRWAIMGMAVKVAQSIGLHRDSGRWKVDAAETQRRRELFWELYTYDSWQCLTFGRPPSFSLAHIDCKMPHSATPADDQCFHAWKHRFSSECISLVHDQAFGAKNPTYATVLQLDRKLRGFPVPFVLQVAGMGTTSPQHGEPSDSIRFILQRHIVLSIRETNLLYLHRSFFARAVNDHPADPLGSPYGTSVIAAYRSAGSLVAMMRTLHEQLRELTERVWFLWAHIFSCAIVLGSIVTRCPSMSLAPSALSQLDSACELFAKAADGFNAQKVLMIMLQLQKRAHVSLSDYQSGVSPTLAQRVSGSPTEPLAPAHEDDELATFGGKTRLVAKTEPTGTPPLHLSPSTQSPVVPLPLSSTSDPHVHPNVVEYLRTFVPTPDPESMGGPSSTHQFADASMYSMSPMTGSFTSDTNPFQQPQHHSHSHSPSNQSLSMDPVLFPQYFPVYDYGQPEDSNYANPLTQMDVTMTGSMVSPTHGRNSLTPETNMHTTWNDFVMGLGMAN</sequence>
<dbReference type="GO" id="GO:0006351">
    <property type="term" value="P:DNA-templated transcription"/>
    <property type="evidence" value="ECO:0007669"/>
    <property type="project" value="InterPro"/>
</dbReference>
<dbReference type="GO" id="GO:0008270">
    <property type="term" value="F:zinc ion binding"/>
    <property type="evidence" value="ECO:0007669"/>
    <property type="project" value="InterPro"/>
</dbReference>
<dbReference type="HOGENOM" id="CLU_007340_4_1_1"/>
<dbReference type="GO" id="GO:0003677">
    <property type="term" value="F:DNA binding"/>
    <property type="evidence" value="ECO:0007669"/>
    <property type="project" value="InterPro"/>
</dbReference>
<evidence type="ECO:0000259" key="5">
    <source>
        <dbReference type="PROSITE" id="PS50048"/>
    </source>
</evidence>
<evidence type="ECO:0000256" key="4">
    <source>
        <dbReference type="SAM" id="MobiDB-lite"/>
    </source>
</evidence>
<accession>A0A0C3ALA0</accession>
<protein>
    <recommendedName>
        <fullName evidence="9">Zn(2)-C6 fungal-type domain-containing protein</fullName>
    </recommendedName>
</protein>
<feature type="compositionally biased region" description="Low complexity" evidence="4">
    <location>
        <begin position="702"/>
        <end position="719"/>
    </location>
</feature>
<evidence type="ECO:0008006" key="9">
    <source>
        <dbReference type="Google" id="ProtNLM"/>
    </source>
</evidence>
<evidence type="ECO:0000313" key="8">
    <source>
        <dbReference type="Proteomes" id="UP000054166"/>
    </source>
</evidence>
<proteinExistence type="predicted"/>
<keyword evidence="8" id="KW-1185">Reference proteome</keyword>
<dbReference type="SMART" id="SM00066">
    <property type="entry name" value="GAL4"/>
    <property type="match status" value="1"/>
</dbReference>
<keyword evidence="3" id="KW-0539">Nucleus</keyword>
<dbReference type="SUPFAM" id="SSF57701">
    <property type="entry name" value="Zn2/Cys6 DNA-binding domain"/>
    <property type="match status" value="1"/>
</dbReference>
<evidence type="ECO:0000313" key="7">
    <source>
        <dbReference type="EMBL" id="KIM74653.1"/>
    </source>
</evidence>
<dbReference type="AlphaFoldDB" id="A0A0C3ALA0"/>
<dbReference type="InterPro" id="IPR017896">
    <property type="entry name" value="4Fe4S_Fe-S-bd"/>
</dbReference>
<feature type="compositionally biased region" description="Polar residues" evidence="4">
    <location>
        <begin position="763"/>
        <end position="774"/>
    </location>
</feature>
<keyword evidence="2" id="KW-0479">Metal-binding</keyword>
<reference evidence="8" key="2">
    <citation type="submission" date="2015-01" db="EMBL/GenBank/DDBJ databases">
        <title>Evolutionary Origins and Diversification of the Mycorrhizal Mutualists.</title>
        <authorList>
            <consortium name="DOE Joint Genome Institute"/>
            <consortium name="Mycorrhizal Genomics Consortium"/>
            <person name="Kohler A."/>
            <person name="Kuo A."/>
            <person name="Nagy L.G."/>
            <person name="Floudas D."/>
            <person name="Copeland A."/>
            <person name="Barry K.W."/>
            <person name="Cichocki N."/>
            <person name="Veneault-Fourrey C."/>
            <person name="LaButti K."/>
            <person name="Lindquist E.A."/>
            <person name="Lipzen A."/>
            <person name="Lundell T."/>
            <person name="Morin E."/>
            <person name="Murat C."/>
            <person name="Riley R."/>
            <person name="Ohm R."/>
            <person name="Sun H."/>
            <person name="Tunlid A."/>
            <person name="Henrissat B."/>
            <person name="Grigoriev I.V."/>
            <person name="Hibbett D.S."/>
            <person name="Martin F."/>
        </authorList>
    </citation>
    <scope>NUCLEOTIDE SEQUENCE [LARGE SCALE GENOMIC DNA]</scope>
    <source>
        <strain evidence="8">F 1598</strain>
    </source>
</reference>
<dbReference type="InParanoid" id="A0A0C3ALA0"/>
<feature type="compositionally biased region" description="Polar residues" evidence="4">
    <location>
        <begin position="1"/>
        <end position="16"/>
    </location>
</feature>
<feature type="region of interest" description="Disordered" evidence="4">
    <location>
        <begin position="126"/>
        <end position="150"/>
    </location>
</feature>
<dbReference type="OrthoDB" id="424974at2759"/>
<evidence type="ECO:0000259" key="6">
    <source>
        <dbReference type="PROSITE" id="PS51379"/>
    </source>
</evidence>
<dbReference type="SMART" id="SM00906">
    <property type="entry name" value="Fungal_trans"/>
    <property type="match status" value="2"/>
</dbReference>
<comment type="subcellular location">
    <subcellularLocation>
        <location evidence="1">Nucleus</location>
    </subcellularLocation>
</comment>
<feature type="domain" description="4Fe-4S ferredoxin-type" evidence="6">
    <location>
        <begin position="40"/>
        <end position="72"/>
    </location>
</feature>
<name>A0A0C3ALA0_PILCF</name>
<dbReference type="CDD" id="cd12148">
    <property type="entry name" value="fungal_TF_MHR"/>
    <property type="match status" value="1"/>
</dbReference>
<dbReference type="GO" id="GO:0005634">
    <property type="term" value="C:nucleus"/>
    <property type="evidence" value="ECO:0007669"/>
    <property type="project" value="UniProtKB-SubCell"/>
</dbReference>
<dbReference type="InterPro" id="IPR050613">
    <property type="entry name" value="Sec_Metabolite_Reg"/>
</dbReference>
<dbReference type="PROSITE" id="PS51379">
    <property type="entry name" value="4FE4S_FER_2"/>
    <property type="match status" value="1"/>
</dbReference>
<dbReference type="Pfam" id="PF00172">
    <property type="entry name" value="Zn_clus"/>
    <property type="match status" value="1"/>
</dbReference>
<dbReference type="PROSITE" id="PS00463">
    <property type="entry name" value="ZN2_CY6_FUNGAL_1"/>
    <property type="match status" value="1"/>
</dbReference>
<dbReference type="STRING" id="765440.A0A0C3ALA0"/>
<dbReference type="Proteomes" id="UP000054166">
    <property type="component" value="Unassembled WGS sequence"/>
</dbReference>
<dbReference type="GO" id="GO:0000981">
    <property type="term" value="F:DNA-binding transcription factor activity, RNA polymerase II-specific"/>
    <property type="evidence" value="ECO:0007669"/>
    <property type="project" value="InterPro"/>
</dbReference>